<proteinExistence type="predicted"/>
<dbReference type="Proteomes" id="UP000299102">
    <property type="component" value="Unassembled WGS sequence"/>
</dbReference>
<accession>A0A4C1XUK6</accession>
<protein>
    <submittedName>
        <fullName evidence="1">Uncharacterized protein</fullName>
    </submittedName>
</protein>
<sequence>MCHKLKYTLFLSEIRDQPRDEVKDSNGTRSPVAGLAGGEEYAIINFVVLKYNTDTLRPADAWVLRRSKAAERARACSPTEH</sequence>
<keyword evidence="2" id="KW-1185">Reference proteome</keyword>
<comment type="caution">
    <text evidence="1">The sequence shown here is derived from an EMBL/GenBank/DDBJ whole genome shotgun (WGS) entry which is preliminary data.</text>
</comment>
<name>A0A4C1XUK6_EUMVA</name>
<reference evidence="1 2" key="1">
    <citation type="journal article" date="2019" name="Commun. Biol.">
        <title>The bagworm genome reveals a unique fibroin gene that provides high tensile strength.</title>
        <authorList>
            <person name="Kono N."/>
            <person name="Nakamura H."/>
            <person name="Ohtoshi R."/>
            <person name="Tomita M."/>
            <person name="Numata K."/>
            <person name="Arakawa K."/>
        </authorList>
    </citation>
    <scope>NUCLEOTIDE SEQUENCE [LARGE SCALE GENOMIC DNA]</scope>
</reference>
<evidence type="ECO:0000313" key="2">
    <source>
        <dbReference type="Proteomes" id="UP000299102"/>
    </source>
</evidence>
<gene>
    <name evidence="1" type="ORF">EVAR_48208_1</name>
</gene>
<dbReference type="AlphaFoldDB" id="A0A4C1XUK6"/>
<evidence type="ECO:0000313" key="1">
    <source>
        <dbReference type="EMBL" id="GBP66800.1"/>
    </source>
</evidence>
<dbReference type="EMBL" id="BGZK01000967">
    <property type="protein sequence ID" value="GBP66800.1"/>
    <property type="molecule type" value="Genomic_DNA"/>
</dbReference>
<organism evidence="1 2">
    <name type="scientific">Eumeta variegata</name>
    <name type="common">Bagworm moth</name>
    <name type="synonym">Eumeta japonica</name>
    <dbReference type="NCBI Taxonomy" id="151549"/>
    <lineage>
        <taxon>Eukaryota</taxon>
        <taxon>Metazoa</taxon>
        <taxon>Ecdysozoa</taxon>
        <taxon>Arthropoda</taxon>
        <taxon>Hexapoda</taxon>
        <taxon>Insecta</taxon>
        <taxon>Pterygota</taxon>
        <taxon>Neoptera</taxon>
        <taxon>Endopterygota</taxon>
        <taxon>Lepidoptera</taxon>
        <taxon>Glossata</taxon>
        <taxon>Ditrysia</taxon>
        <taxon>Tineoidea</taxon>
        <taxon>Psychidae</taxon>
        <taxon>Oiketicinae</taxon>
        <taxon>Eumeta</taxon>
    </lineage>
</organism>